<evidence type="ECO:0000256" key="11">
    <source>
        <dbReference type="ARBA" id="ARBA00023136"/>
    </source>
</evidence>
<evidence type="ECO:0000313" key="20">
    <source>
        <dbReference type="EMBL" id="QEM84131.2"/>
    </source>
</evidence>
<evidence type="ECO:0000256" key="16">
    <source>
        <dbReference type="RuleBase" id="RU003357"/>
    </source>
</evidence>
<proteinExistence type="inferred from homology"/>
<dbReference type="InterPro" id="IPR012910">
    <property type="entry name" value="Plug_dom"/>
</dbReference>
<dbReference type="GO" id="GO:0038023">
    <property type="term" value="F:signaling receptor activity"/>
    <property type="evidence" value="ECO:0007669"/>
    <property type="project" value="InterPro"/>
</dbReference>
<dbReference type="SUPFAM" id="SSF56935">
    <property type="entry name" value="Porins"/>
    <property type="match status" value="1"/>
</dbReference>
<keyword evidence="7 17" id="KW-0732">Signal</keyword>
<dbReference type="GO" id="GO:0015344">
    <property type="term" value="F:siderophore uptake transmembrane transporter activity"/>
    <property type="evidence" value="ECO:0007669"/>
    <property type="project" value="TreeGrafter"/>
</dbReference>
<keyword evidence="13 14" id="KW-0998">Cell outer membrane</keyword>
<evidence type="ECO:0000256" key="5">
    <source>
        <dbReference type="ARBA" id="ARBA00022496"/>
    </source>
</evidence>
<reference evidence="20" key="1">
    <citation type="submission" date="2021-02" db="EMBL/GenBank/DDBJ databases">
        <title>Strain Y2R2, a novel species of the genus Halomonas.</title>
        <authorList>
            <person name="Huang H."/>
        </authorList>
    </citation>
    <scope>NUCLEOTIDE SEQUENCE</scope>
    <source>
        <strain evidence="20">Y2R2</strain>
    </source>
</reference>
<keyword evidence="3 14" id="KW-0813">Transport</keyword>
<dbReference type="KEGG" id="hbh:E4T21_15195"/>
<dbReference type="Gene3D" id="2.170.130.10">
    <property type="entry name" value="TonB-dependent receptor, plug domain"/>
    <property type="match status" value="1"/>
</dbReference>
<feature type="domain" description="TonB-dependent receptor plug" evidence="19">
    <location>
        <begin position="60"/>
        <end position="163"/>
    </location>
</feature>
<keyword evidence="8" id="KW-0408">Iron</keyword>
<dbReference type="InterPro" id="IPR000531">
    <property type="entry name" value="Beta-barrel_TonB"/>
</dbReference>
<dbReference type="NCBIfam" id="TIGR01783">
    <property type="entry name" value="TonB-siderophor"/>
    <property type="match status" value="1"/>
</dbReference>
<evidence type="ECO:0000256" key="15">
    <source>
        <dbReference type="PROSITE-ProRule" id="PRU10143"/>
    </source>
</evidence>
<dbReference type="RefSeq" id="WP_187775009.1">
    <property type="nucleotide sequence ID" value="NZ_CP038437.2"/>
</dbReference>
<dbReference type="InterPro" id="IPR039426">
    <property type="entry name" value="TonB-dep_rcpt-like"/>
</dbReference>
<dbReference type="GO" id="GO:0009279">
    <property type="term" value="C:cell outer membrane"/>
    <property type="evidence" value="ECO:0007669"/>
    <property type="project" value="UniProtKB-SubCell"/>
</dbReference>
<evidence type="ECO:0000256" key="7">
    <source>
        <dbReference type="ARBA" id="ARBA00022729"/>
    </source>
</evidence>
<evidence type="ECO:0000256" key="6">
    <source>
        <dbReference type="ARBA" id="ARBA00022692"/>
    </source>
</evidence>
<dbReference type="Pfam" id="PF00593">
    <property type="entry name" value="TonB_dep_Rec_b-barrel"/>
    <property type="match status" value="1"/>
</dbReference>
<keyword evidence="12 20" id="KW-0675">Receptor</keyword>
<keyword evidence="9" id="KW-0406">Ion transport</keyword>
<accession>A0A856QW03</accession>
<organism evidence="20 21">
    <name type="scientific">Halomonas binhaiensis</name>
    <dbReference type="NCBI Taxonomy" id="2562282"/>
    <lineage>
        <taxon>Bacteria</taxon>
        <taxon>Pseudomonadati</taxon>
        <taxon>Pseudomonadota</taxon>
        <taxon>Gammaproteobacteria</taxon>
        <taxon>Oceanospirillales</taxon>
        <taxon>Halomonadaceae</taxon>
        <taxon>Halomonas</taxon>
    </lineage>
</organism>
<sequence length="702" mass="78669">MNSLAPGPKLHPLSMAVRRALGISLLSLTAPALAQDANVTDMESDTIVVTGTALKVAMPVLETPRSTSQVSREELDDHAVNKYDEVFRYRSGVLSAPYGQDNKADWFFIRGFNAEDSTYQDGLRQFREAGYFWWSTEPFGLESVELLKGPASILYGEAPPGGVINAISKRPTEEQQNMIELQYGTNDHQQVGIDSSGPLADDGSVRYRVVGLFRSEDGEIDDADNERVYWAPSLAWDINEDTSITFLASYLKDHGTPTNGFKLPYGTVNDTPFGRLDPEDNLGEPDYERQEHEQWSLGYELTHQLDDTWELHQNLRYSELNLLERDVYVSYLTEPDGRLAQRGLTYRDGDYDALTVDNRAIGRWYTDRLENTLLVGVDYQHLDINYDNLDNFAFGDPIDIFDPQYGNFTPADRDSAAEHEEGKRQIGVYLQNQLRLDDRWIFLAGLRHDSVDTKNRVKDGANQDASDDNLSFSGGVMYLGDYGISPYLSYSESFNPIVGSDPDGKAYKPSEGKQWELGVKYAPDWLDGYVTASVFDLTESDTLYASGESSNRQGGERQSQGFEIEGVGYLTDDLKLTAAYTYNDVRIDVGSESENKDLRAGLIPRNQASVWLDYAFPGALHGLNVGGGVRYVGESVDNPVNSDTKVDNYTLVDAKLRYDITPSWTAQVNVNNLTDEEYVSGCDYWCYYGEGRSVVGSLRYNF</sequence>
<dbReference type="PANTHER" id="PTHR32552:SF68">
    <property type="entry name" value="FERRICHROME OUTER MEMBRANE TRANSPORTER_PHAGE RECEPTOR"/>
    <property type="match status" value="1"/>
</dbReference>
<keyword evidence="4 14" id="KW-1134">Transmembrane beta strand</keyword>
<keyword evidence="11 14" id="KW-0472">Membrane</keyword>
<feature type="chain" id="PRO_5032613161" evidence="17">
    <location>
        <begin position="35"/>
        <end position="702"/>
    </location>
</feature>
<dbReference type="InterPro" id="IPR037066">
    <property type="entry name" value="Plug_dom_sf"/>
</dbReference>
<dbReference type="InterPro" id="IPR010916">
    <property type="entry name" value="TonB_box_CS"/>
</dbReference>
<comment type="subcellular location">
    <subcellularLocation>
        <location evidence="1 14">Cell outer membrane</location>
        <topology evidence="1 14">Multi-pass membrane protein</topology>
    </subcellularLocation>
</comment>
<evidence type="ECO:0000256" key="1">
    <source>
        <dbReference type="ARBA" id="ARBA00004571"/>
    </source>
</evidence>
<dbReference type="PROSITE" id="PS52016">
    <property type="entry name" value="TONB_DEPENDENT_REC_3"/>
    <property type="match status" value="1"/>
</dbReference>
<dbReference type="InterPro" id="IPR036942">
    <property type="entry name" value="Beta-barrel_TonB_sf"/>
</dbReference>
<dbReference type="PROSITE" id="PS00430">
    <property type="entry name" value="TONB_DEPENDENT_REC_1"/>
    <property type="match status" value="1"/>
</dbReference>
<evidence type="ECO:0000256" key="14">
    <source>
        <dbReference type="PROSITE-ProRule" id="PRU01360"/>
    </source>
</evidence>
<dbReference type="AlphaFoldDB" id="A0A856QW03"/>
<dbReference type="PANTHER" id="PTHR32552">
    <property type="entry name" value="FERRICHROME IRON RECEPTOR-RELATED"/>
    <property type="match status" value="1"/>
</dbReference>
<evidence type="ECO:0000259" key="18">
    <source>
        <dbReference type="Pfam" id="PF00593"/>
    </source>
</evidence>
<evidence type="ECO:0000256" key="13">
    <source>
        <dbReference type="ARBA" id="ARBA00023237"/>
    </source>
</evidence>
<evidence type="ECO:0000256" key="10">
    <source>
        <dbReference type="ARBA" id="ARBA00023077"/>
    </source>
</evidence>
<evidence type="ECO:0000256" key="2">
    <source>
        <dbReference type="ARBA" id="ARBA00009810"/>
    </source>
</evidence>
<keyword evidence="10 15" id="KW-0798">TonB box</keyword>
<evidence type="ECO:0000313" key="21">
    <source>
        <dbReference type="Proteomes" id="UP000324285"/>
    </source>
</evidence>
<dbReference type="GO" id="GO:0015891">
    <property type="term" value="P:siderophore transport"/>
    <property type="evidence" value="ECO:0007669"/>
    <property type="project" value="InterPro"/>
</dbReference>
<keyword evidence="5" id="KW-0410">Iron transport</keyword>
<evidence type="ECO:0000256" key="4">
    <source>
        <dbReference type="ARBA" id="ARBA00022452"/>
    </source>
</evidence>
<evidence type="ECO:0000256" key="17">
    <source>
        <dbReference type="SAM" id="SignalP"/>
    </source>
</evidence>
<dbReference type="Pfam" id="PF07715">
    <property type="entry name" value="Plug"/>
    <property type="match status" value="1"/>
</dbReference>
<evidence type="ECO:0000256" key="9">
    <source>
        <dbReference type="ARBA" id="ARBA00023065"/>
    </source>
</evidence>
<dbReference type="Proteomes" id="UP000324285">
    <property type="component" value="Chromosome"/>
</dbReference>
<gene>
    <name evidence="20" type="ORF">E4T21_15195</name>
</gene>
<feature type="domain" description="TonB-dependent receptor-like beta-barrel" evidence="18">
    <location>
        <begin position="236"/>
        <end position="673"/>
    </location>
</feature>
<evidence type="ECO:0000256" key="12">
    <source>
        <dbReference type="ARBA" id="ARBA00023170"/>
    </source>
</evidence>
<name>A0A856QW03_9GAMM</name>
<dbReference type="InterPro" id="IPR010105">
    <property type="entry name" value="TonB_sidphr_rcpt"/>
</dbReference>
<feature type="short sequence motif" description="TonB box" evidence="15">
    <location>
        <begin position="46"/>
        <end position="52"/>
    </location>
</feature>
<comment type="similarity">
    <text evidence="2 14 16">Belongs to the TonB-dependent receptor family.</text>
</comment>
<evidence type="ECO:0000259" key="19">
    <source>
        <dbReference type="Pfam" id="PF07715"/>
    </source>
</evidence>
<dbReference type="CDD" id="cd01347">
    <property type="entry name" value="ligand_gated_channel"/>
    <property type="match status" value="1"/>
</dbReference>
<dbReference type="EMBL" id="CP038437">
    <property type="protein sequence ID" value="QEM84131.2"/>
    <property type="molecule type" value="Genomic_DNA"/>
</dbReference>
<evidence type="ECO:0000256" key="3">
    <source>
        <dbReference type="ARBA" id="ARBA00022448"/>
    </source>
</evidence>
<evidence type="ECO:0000256" key="8">
    <source>
        <dbReference type="ARBA" id="ARBA00023004"/>
    </source>
</evidence>
<keyword evidence="21" id="KW-1185">Reference proteome</keyword>
<protein>
    <submittedName>
        <fullName evidence="20">TonB-dependent siderophore receptor</fullName>
    </submittedName>
</protein>
<feature type="signal peptide" evidence="17">
    <location>
        <begin position="1"/>
        <end position="34"/>
    </location>
</feature>
<dbReference type="Gene3D" id="2.40.170.20">
    <property type="entry name" value="TonB-dependent receptor, beta-barrel domain"/>
    <property type="match status" value="1"/>
</dbReference>
<keyword evidence="6 14" id="KW-0812">Transmembrane</keyword>